<reference evidence="1 2" key="1">
    <citation type="submission" date="2022-03" db="EMBL/GenBank/DDBJ databases">
        <title>Isotopic signatures of nitrous oxide derived from detoxification processes.</title>
        <authorList>
            <person name="Behrendt U."/>
            <person name="Buchen C."/>
            <person name="Well R."/>
            <person name="Ulrich A."/>
            <person name="Rohe L."/>
            <person name="Kolb S."/>
            <person name="Schloter M."/>
            <person name="Horn M.A."/>
            <person name="Augustin J."/>
        </authorList>
    </citation>
    <scope>NUCLEOTIDE SEQUENCE [LARGE SCALE GENOMIC DNA]</scope>
    <source>
        <strain evidence="1 2">S4-C24</strain>
        <plasmid evidence="1 2">p1</plasmid>
    </source>
</reference>
<evidence type="ECO:0000313" key="1">
    <source>
        <dbReference type="EMBL" id="UNK47746.1"/>
    </source>
</evidence>
<evidence type="ECO:0000313" key="2">
    <source>
        <dbReference type="Proteomes" id="UP000829069"/>
    </source>
</evidence>
<organism evidence="1 2">
    <name type="scientific">Arthrobacter sulfonylureivorans</name>
    <dbReference type="NCBI Taxonomy" id="2486855"/>
    <lineage>
        <taxon>Bacteria</taxon>
        <taxon>Bacillati</taxon>
        <taxon>Actinomycetota</taxon>
        <taxon>Actinomycetes</taxon>
        <taxon>Micrococcales</taxon>
        <taxon>Micrococcaceae</taxon>
        <taxon>Arthrobacter</taxon>
    </lineage>
</organism>
<dbReference type="RefSeq" id="WP_241915445.1">
    <property type="nucleotide sequence ID" value="NZ_CP093327.1"/>
</dbReference>
<protein>
    <recommendedName>
        <fullName evidence="3">N-acetyltransferase domain-containing protein</fullName>
    </recommendedName>
</protein>
<gene>
    <name evidence="1" type="ORF">MNQ99_18660</name>
</gene>
<keyword evidence="1" id="KW-0614">Plasmid</keyword>
<proteinExistence type="predicted"/>
<geneLocation type="plasmid" evidence="1 2">
    <name>p1</name>
</geneLocation>
<dbReference type="Proteomes" id="UP000829069">
    <property type="component" value="Plasmid p1"/>
</dbReference>
<accession>A0ABY3WHA4</accession>
<sequence length="209" mass="23124">MIIVEPEYMTLSYQLEYQGLPDDRQFPETYPLTWQIGIRAEVSQDDEDDGDEHTIGSAVVYTVPDAGLIDLFNTLDAVDQELASFGEVLGIMRPDLLEEAGMKDFGGDLLILSSLEIGPDYRGQRLGHHVLRAMLATIGRNAGLIALRAAPLLEDDGPDEGTPEHETAKADLRSYWESFGFIPILKGAFGDYLVYFTPSDADTDMDFSL</sequence>
<name>A0ABY3WHA4_9MICC</name>
<dbReference type="EMBL" id="CP093327">
    <property type="protein sequence ID" value="UNK47746.1"/>
    <property type="molecule type" value="Genomic_DNA"/>
</dbReference>
<evidence type="ECO:0008006" key="3">
    <source>
        <dbReference type="Google" id="ProtNLM"/>
    </source>
</evidence>
<keyword evidence="2" id="KW-1185">Reference proteome</keyword>